<evidence type="ECO:0000313" key="1">
    <source>
        <dbReference type="EMBL" id="VDM27858.1"/>
    </source>
</evidence>
<keyword evidence="2" id="KW-1185">Reference proteome</keyword>
<organism evidence="1 2">
    <name type="scientific">Hydatigena taeniaeformis</name>
    <name type="common">Feline tapeworm</name>
    <name type="synonym">Taenia taeniaeformis</name>
    <dbReference type="NCBI Taxonomy" id="6205"/>
    <lineage>
        <taxon>Eukaryota</taxon>
        <taxon>Metazoa</taxon>
        <taxon>Spiralia</taxon>
        <taxon>Lophotrochozoa</taxon>
        <taxon>Platyhelminthes</taxon>
        <taxon>Cestoda</taxon>
        <taxon>Eucestoda</taxon>
        <taxon>Cyclophyllidea</taxon>
        <taxon>Taeniidae</taxon>
        <taxon>Hydatigera</taxon>
    </lineage>
</organism>
<dbReference type="EMBL" id="UYWX01009479">
    <property type="protein sequence ID" value="VDM27858.1"/>
    <property type="molecule type" value="Genomic_DNA"/>
</dbReference>
<sequence>MCFLVVKAFSLLKRPHLPTLALALSGKTFDQAQSIIDKLGDEAIPTLASFANSQFNYIPLVLEVMKRKPLEARIALVNRILDVAKTNKILMRPLFNLLEVAAKPDMQEQENSNYDCLKDRLSIPNQVFLRAFLKLRTTNRTITAGYATGSDYFESVFPGTAHSALRDSVVKATKMGKSQALYETLLSIQKSHPSKLPAAVDSVMLLQFLMSGHR</sequence>
<feature type="non-terminal residue" evidence="1">
    <location>
        <position position="214"/>
    </location>
</feature>
<proteinExistence type="predicted"/>
<reference evidence="1 2" key="1">
    <citation type="submission" date="2018-11" db="EMBL/GenBank/DDBJ databases">
        <authorList>
            <consortium name="Pathogen Informatics"/>
        </authorList>
    </citation>
    <scope>NUCLEOTIDE SEQUENCE [LARGE SCALE GENOMIC DNA]</scope>
</reference>
<protein>
    <submittedName>
        <fullName evidence="1">Uncharacterized protein</fullName>
    </submittedName>
</protein>
<dbReference type="Proteomes" id="UP000274429">
    <property type="component" value="Unassembled WGS sequence"/>
</dbReference>
<name>A0A3P7GYM5_HYDTA</name>
<gene>
    <name evidence="1" type="ORF">TTAC_LOCUS5876</name>
</gene>
<dbReference type="AlphaFoldDB" id="A0A3P7GYM5"/>
<accession>A0A3P7GYM5</accession>
<evidence type="ECO:0000313" key="2">
    <source>
        <dbReference type="Proteomes" id="UP000274429"/>
    </source>
</evidence>